<reference evidence="2" key="1">
    <citation type="submission" date="2020-05" db="EMBL/GenBank/DDBJ databases">
        <authorList>
            <person name="Chiriac C."/>
            <person name="Salcher M."/>
            <person name="Ghai R."/>
            <person name="Kavagutti S V."/>
        </authorList>
    </citation>
    <scope>NUCLEOTIDE SEQUENCE</scope>
</reference>
<dbReference type="InterPro" id="IPR038078">
    <property type="entry name" value="PhoU-like_sf"/>
</dbReference>
<dbReference type="EMBL" id="CAFBMX010000005">
    <property type="protein sequence ID" value="CAB4930247.1"/>
    <property type="molecule type" value="Genomic_DNA"/>
</dbReference>
<dbReference type="Gene3D" id="1.20.58.220">
    <property type="entry name" value="Phosphate transport system protein phou homolog 2, domain 2"/>
    <property type="match status" value="1"/>
</dbReference>
<dbReference type="InterPro" id="IPR052912">
    <property type="entry name" value="UPF0111_domain"/>
</dbReference>
<proteinExistence type="inferred from homology"/>
<evidence type="ECO:0000256" key="1">
    <source>
        <dbReference type="ARBA" id="ARBA00008591"/>
    </source>
</evidence>
<dbReference type="PANTHER" id="PTHR37298">
    <property type="entry name" value="UPF0111 PROTEIN YKAA"/>
    <property type="match status" value="1"/>
</dbReference>
<dbReference type="PANTHER" id="PTHR37298:SF1">
    <property type="entry name" value="UPF0111 PROTEIN YKAA"/>
    <property type="match status" value="1"/>
</dbReference>
<gene>
    <name evidence="2" type="ORF">UFOPK3674_01100</name>
</gene>
<sequence>MASLTNLLTSRDRVFSEFFAQFAATTVRAATLLDKMLEHYPERREELLAQIIECEGEGDTILHGIRARLNATFVTPIDREDILELGSAFDDIIDFAEETADYLVIYGIEAPMESAQRLSKVLLAATKALEKAVPSVRDFSDASAAIYEVHRLENEGDRISRDAIASLFHNGIDPMVVIRWKDVYERMEQAIDACEHAADVIDEIIIKNA</sequence>
<organism evidence="2">
    <name type="scientific">freshwater metagenome</name>
    <dbReference type="NCBI Taxonomy" id="449393"/>
    <lineage>
        <taxon>unclassified sequences</taxon>
        <taxon>metagenomes</taxon>
        <taxon>ecological metagenomes</taxon>
    </lineage>
</organism>
<dbReference type="AlphaFoldDB" id="A0A6J7IJG1"/>
<dbReference type="InterPro" id="IPR018445">
    <property type="entry name" value="Put_Phosphate_transp_reg"/>
</dbReference>
<comment type="similarity">
    <text evidence="1">Belongs to the UPF0111 family.</text>
</comment>
<dbReference type="Pfam" id="PF01865">
    <property type="entry name" value="PhoU_div"/>
    <property type="match status" value="1"/>
</dbReference>
<protein>
    <submittedName>
        <fullName evidence="2">Unannotated protein</fullName>
    </submittedName>
</protein>
<name>A0A6J7IJG1_9ZZZZ</name>
<accession>A0A6J7IJG1</accession>
<evidence type="ECO:0000313" key="2">
    <source>
        <dbReference type="EMBL" id="CAB4930247.1"/>
    </source>
</evidence>